<dbReference type="GO" id="GO:0032259">
    <property type="term" value="P:methylation"/>
    <property type="evidence" value="ECO:0007669"/>
    <property type="project" value="UniProtKB-KW"/>
</dbReference>
<dbReference type="GO" id="GO:0008276">
    <property type="term" value="F:protein methyltransferase activity"/>
    <property type="evidence" value="ECO:0007669"/>
    <property type="project" value="UniProtKB-UniRule"/>
</dbReference>
<keyword evidence="2 6" id="KW-0963">Cytoplasm</keyword>
<keyword evidence="5 6" id="KW-0949">S-adenosyl-L-methionine</keyword>
<keyword evidence="8" id="KW-1185">Reference proteome</keyword>
<keyword evidence="3 6" id="KW-0489">Methyltransferase</keyword>
<dbReference type="AlphaFoldDB" id="A0A8J6I163"/>
<keyword evidence="7" id="KW-0689">Ribosomal protein</keyword>
<dbReference type="PANTHER" id="PTHR43648:SF1">
    <property type="entry name" value="ELECTRON TRANSFER FLAVOPROTEIN BETA SUBUNIT LYSINE METHYLTRANSFERASE"/>
    <property type="match status" value="1"/>
</dbReference>
<gene>
    <name evidence="6 7" type="primary">prmA</name>
    <name evidence="7" type="ORF">G5B42_09525</name>
</gene>
<dbReference type="Gene3D" id="3.40.50.150">
    <property type="entry name" value="Vaccinia Virus protein VP39"/>
    <property type="match status" value="1"/>
</dbReference>
<dbReference type="EC" id="2.1.1.-" evidence="6"/>
<feature type="binding site" evidence="6">
    <location>
        <position position="182"/>
    </location>
    <ligand>
        <name>S-adenosyl-L-methionine</name>
        <dbReference type="ChEBI" id="CHEBI:59789"/>
    </ligand>
</feature>
<evidence type="ECO:0000256" key="2">
    <source>
        <dbReference type="ARBA" id="ARBA00022490"/>
    </source>
</evidence>
<comment type="function">
    <text evidence="6">Methylates ribosomal protein L11.</text>
</comment>
<sequence>MTANKRVWVEITVETTAAAMELVGELLAECGCTGVVYHDPRLFTELEGKPAELLPDVQPEDQAYRVAGYLAMEPGWEDQVMKLRTRIEEVRAFLPVGSGSVTFRQLHEEDWANAWKEYYRPERIGPFLIIPSWLSPPVLADAIPIRLDPGMAFGTGAHPTTQLCLAMLPTVVRPGHLVYDIGTGSGILAIAAAKLGAKVRAVDKDPVAVRVAAENCALNQVAIPVMSGDLLANLAEPADLIIANILAEVVIELIPQAVAKLKPGGAVLASGIIEQKAAKVRAALASAGFKIVNSLQKEDWVAYLAVWDGKEDA</sequence>
<evidence type="ECO:0000256" key="5">
    <source>
        <dbReference type="ARBA" id="ARBA00022691"/>
    </source>
</evidence>
<feature type="binding site" evidence="6">
    <location>
        <position position="203"/>
    </location>
    <ligand>
        <name>S-adenosyl-L-methionine</name>
        <dbReference type="ChEBI" id="CHEBI:59789"/>
    </ligand>
</feature>
<dbReference type="SUPFAM" id="SSF53335">
    <property type="entry name" value="S-adenosyl-L-methionine-dependent methyltransferases"/>
    <property type="match status" value="1"/>
</dbReference>
<dbReference type="CDD" id="cd02440">
    <property type="entry name" value="AdoMet_MTases"/>
    <property type="match status" value="1"/>
</dbReference>
<dbReference type="InterPro" id="IPR029063">
    <property type="entry name" value="SAM-dependent_MTases_sf"/>
</dbReference>
<evidence type="ECO:0000256" key="4">
    <source>
        <dbReference type="ARBA" id="ARBA00022679"/>
    </source>
</evidence>
<feature type="binding site" evidence="6">
    <location>
        <position position="161"/>
    </location>
    <ligand>
        <name>S-adenosyl-L-methionine</name>
        <dbReference type="ChEBI" id="CHEBI:59789"/>
    </ligand>
</feature>
<comment type="catalytic activity">
    <reaction evidence="6">
        <text>L-lysyl-[protein] + 3 S-adenosyl-L-methionine = N(6),N(6),N(6)-trimethyl-L-lysyl-[protein] + 3 S-adenosyl-L-homocysteine + 3 H(+)</text>
        <dbReference type="Rhea" id="RHEA:54192"/>
        <dbReference type="Rhea" id="RHEA-COMP:9752"/>
        <dbReference type="Rhea" id="RHEA-COMP:13826"/>
        <dbReference type="ChEBI" id="CHEBI:15378"/>
        <dbReference type="ChEBI" id="CHEBI:29969"/>
        <dbReference type="ChEBI" id="CHEBI:57856"/>
        <dbReference type="ChEBI" id="CHEBI:59789"/>
        <dbReference type="ChEBI" id="CHEBI:61961"/>
    </reaction>
</comment>
<dbReference type="InterPro" id="IPR050078">
    <property type="entry name" value="Ribosomal_L11_MeTrfase_PrmA"/>
</dbReference>
<dbReference type="InterPro" id="IPR004498">
    <property type="entry name" value="Ribosomal_PrmA_MeTrfase"/>
</dbReference>
<keyword evidence="4 6" id="KW-0808">Transferase</keyword>
<evidence type="ECO:0000256" key="1">
    <source>
        <dbReference type="ARBA" id="ARBA00009741"/>
    </source>
</evidence>
<dbReference type="RefSeq" id="WP_181340236.1">
    <property type="nucleotide sequence ID" value="NZ_JAAKDE010000019.1"/>
</dbReference>
<dbReference type="NCBIfam" id="TIGR00406">
    <property type="entry name" value="prmA"/>
    <property type="match status" value="1"/>
</dbReference>
<name>A0A8J6I163_9FIRM</name>
<dbReference type="GO" id="GO:0005840">
    <property type="term" value="C:ribosome"/>
    <property type="evidence" value="ECO:0007669"/>
    <property type="project" value="UniProtKB-KW"/>
</dbReference>
<organism evidence="7 8">
    <name type="scientific">Capillibacterium thermochitinicola</name>
    <dbReference type="NCBI Taxonomy" id="2699427"/>
    <lineage>
        <taxon>Bacteria</taxon>
        <taxon>Bacillati</taxon>
        <taxon>Bacillota</taxon>
        <taxon>Capillibacterium</taxon>
    </lineage>
</organism>
<dbReference type="Pfam" id="PF06325">
    <property type="entry name" value="PrmA"/>
    <property type="match status" value="1"/>
</dbReference>
<evidence type="ECO:0000256" key="3">
    <source>
        <dbReference type="ARBA" id="ARBA00022603"/>
    </source>
</evidence>
<comment type="subcellular location">
    <subcellularLocation>
        <location evidence="6">Cytoplasm</location>
    </subcellularLocation>
</comment>
<feature type="binding site" evidence="6">
    <location>
        <position position="244"/>
    </location>
    <ligand>
        <name>S-adenosyl-L-methionine</name>
        <dbReference type="ChEBI" id="CHEBI:59789"/>
    </ligand>
</feature>
<dbReference type="PIRSF" id="PIRSF000401">
    <property type="entry name" value="RPL11_MTase"/>
    <property type="match status" value="1"/>
</dbReference>
<proteinExistence type="inferred from homology"/>
<evidence type="ECO:0000256" key="6">
    <source>
        <dbReference type="HAMAP-Rule" id="MF_00735"/>
    </source>
</evidence>
<keyword evidence="7" id="KW-0687">Ribonucleoprotein</keyword>
<comment type="caution">
    <text evidence="7">The sequence shown here is derived from an EMBL/GenBank/DDBJ whole genome shotgun (WGS) entry which is preliminary data.</text>
</comment>
<dbReference type="PANTHER" id="PTHR43648">
    <property type="entry name" value="ELECTRON TRANSFER FLAVOPROTEIN BETA SUBUNIT LYSINE METHYLTRANSFERASE"/>
    <property type="match status" value="1"/>
</dbReference>
<dbReference type="Proteomes" id="UP000657177">
    <property type="component" value="Unassembled WGS sequence"/>
</dbReference>
<dbReference type="GO" id="GO:0005737">
    <property type="term" value="C:cytoplasm"/>
    <property type="evidence" value="ECO:0007669"/>
    <property type="project" value="UniProtKB-SubCell"/>
</dbReference>
<dbReference type="EMBL" id="JAAKDE010000019">
    <property type="protein sequence ID" value="MBA2133770.1"/>
    <property type="molecule type" value="Genomic_DNA"/>
</dbReference>
<protein>
    <recommendedName>
        <fullName evidence="6">Ribosomal protein L11 methyltransferase</fullName>
        <shortName evidence="6">L11 Mtase</shortName>
        <ecNumber evidence="6">2.1.1.-</ecNumber>
    </recommendedName>
</protein>
<reference evidence="7" key="1">
    <citation type="submission" date="2020-06" db="EMBL/GenBank/DDBJ databases">
        <title>Novel chitinolytic bacterium.</title>
        <authorList>
            <person name="Ungkulpasvich U."/>
            <person name="Kosugi A."/>
            <person name="Uke A."/>
        </authorList>
    </citation>
    <scope>NUCLEOTIDE SEQUENCE</scope>
    <source>
        <strain evidence="7">UUS1-1</strain>
    </source>
</reference>
<comment type="similarity">
    <text evidence="1 6">Belongs to the methyltransferase superfamily. PrmA family.</text>
</comment>
<evidence type="ECO:0000313" key="8">
    <source>
        <dbReference type="Proteomes" id="UP000657177"/>
    </source>
</evidence>
<accession>A0A8J6I163</accession>
<evidence type="ECO:0000313" key="7">
    <source>
        <dbReference type="EMBL" id="MBA2133770.1"/>
    </source>
</evidence>
<dbReference type="HAMAP" id="MF_00735">
    <property type="entry name" value="Methyltr_PrmA"/>
    <property type="match status" value="1"/>
</dbReference>